<reference evidence="4" key="1">
    <citation type="submission" date="2019-03" db="EMBL/GenBank/DDBJ databases">
        <authorList>
            <person name="Mank J."/>
            <person name="Almeida P."/>
        </authorList>
    </citation>
    <scope>NUCLEOTIDE SEQUENCE</scope>
    <source>
        <strain evidence="4">78183</strain>
    </source>
</reference>
<gene>
    <name evidence="4" type="ORF">SVIM_LOCUS381246</name>
</gene>
<sequence length="336" mass="37387">MGRGKVNGLGCVLVVIVKGGEAETFSFACVCLNQVVQCRDIALKIKAVSEKLDDIAKEKAMYGFELYRATDHELQRLTSTSLVDESSVCGRDDEKKIVVSKLLAGSGQEARDMEVISLVGLGGIGKTTLAQLVFNDSEVATHFQEKIWVCVSEPFDGVRIAKAILEHLKVSTSNLVELQSLLQSVSQSINGKRVLLVLDDVWTEDHRLWEQLKPSLVGCARGSRILVTARKGAVAMMMGTNHRIDIETLYDDACRSIFNHMAFLDRSKEECERLEDIGNNIANKCKGLPLVAKLLLKLPALIFMLARQSFHLNFMFSPDFHYFLSHFIFSLKFGTL</sequence>
<evidence type="ECO:0000256" key="2">
    <source>
        <dbReference type="SAM" id="SignalP"/>
    </source>
</evidence>
<dbReference type="FunFam" id="3.40.50.300:FF:001091">
    <property type="entry name" value="Probable disease resistance protein At1g61300"/>
    <property type="match status" value="1"/>
</dbReference>
<keyword evidence="2" id="KW-0732">Signal</keyword>
<feature type="domain" description="NB-ARC" evidence="3">
    <location>
        <begin position="109"/>
        <end position="264"/>
    </location>
</feature>
<dbReference type="InterPro" id="IPR002182">
    <property type="entry name" value="NB-ARC"/>
</dbReference>
<evidence type="ECO:0000256" key="1">
    <source>
        <dbReference type="ARBA" id="ARBA00022821"/>
    </source>
</evidence>
<protein>
    <recommendedName>
        <fullName evidence="3">NB-ARC domain-containing protein</fullName>
    </recommendedName>
</protein>
<evidence type="ECO:0000259" key="3">
    <source>
        <dbReference type="Pfam" id="PF00931"/>
    </source>
</evidence>
<keyword evidence="1" id="KW-0611">Plant defense</keyword>
<dbReference type="PRINTS" id="PR00364">
    <property type="entry name" value="DISEASERSIST"/>
</dbReference>
<dbReference type="PANTHER" id="PTHR36766:SF45">
    <property type="entry name" value="NB-ARC DOMAIN-CONTAINING PROTEIN"/>
    <property type="match status" value="1"/>
</dbReference>
<proteinExistence type="predicted"/>
<dbReference type="Gene3D" id="3.40.50.300">
    <property type="entry name" value="P-loop containing nucleotide triphosphate hydrolases"/>
    <property type="match status" value="1"/>
</dbReference>
<dbReference type="GO" id="GO:0043531">
    <property type="term" value="F:ADP binding"/>
    <property type="evidence" value="ECO:0007669"/>
    <property type="project" value="InterPro"/>
</dbReference>
<name>A0A6N2MPV7_SALVM</name>
<dbReference type="SUPFAM" id="SSF52540">
    <property type="entry name" value="P-loop containing nucleoside triphosphate hydrolases"/>
    <property type="match status" value="1"/>
</dbReference>
<dbReference type="PANTHER" id="PTHR36766">
    <property type="entry name" value="PLANT BROAD-SPECTRUM MILDEW RESISTANCE PROTEIN RPW8"/>
    <property type="match status" value="1"/>
</dbReference>
<dbReference type="Pfam" id="PF00931">
    <property type="entry name" value="NB-ARC"/>
    <property type="match status" value="1"/>
</dbReference>
<accession>A0A6N2MPV7</accession>
<evidence type="ECO:0000313" key="4">
    <source>
        <dbReference type="EMBL" id="VFU54489.1"/>
    </source>
</evidence>
<feature type="signal peptide" evidence="2">
    <location>
        <begin position="1"/>
        <end position="22"/>
    </location>
</feature>
<dbReference type="InterPro" id="IPR027417">
    <property type="entry name" value="P-loop_NTPase"/>
</dbReference>
<dbReference type="EMBL" id="CAADRP010001841">
    <property type="protein sequence ID" value="VFU54489.1"/>
    <property type="molecule type" value="Genomic_DNA"/>
</dbReference>
<dbReference type="GO" id="GO:0006952">
    <property type="term" value="P:defense response"/>
    <property type="evidence" value="ECO:0007669"/>
    <property type="project" value="UniProtKB-KW"/>
</dbReference>
<feature type="chain" id="PRO_5027064698" description="NB-ARC domain-containing protein" evidence="2">
    <location>
        <begin position="23"/>
        <end position="336"/>
    </location>
</feature>
<organism evidence="4">
    <name type="scientific">Salix viminalis</name>
    <name type="common">Common osier</name>
    <name type="synonym">Basket willow</name>
    <dbReference type="NCBI Taxonomy" id="40686"/>
    <lineage>
        <taxon>Eukaryota</taxon>
        <taxon>Viridiplantae</taxon>
        <taxon>Streptophyta</taxon>
        <taxon>Embryophyta</taxon>
        <taxon>Tracheophyta</taxon>
        <taxon>Spermatophyta</taxon>
        <taxon>Magnoliopsida</taxon>
        <taxon>eudicotyledons</taxon>
        <taxon>Gunneridae</taxon>
        <taxon>Pentapetalae</taxon>
        <taxon>rosids</taxon>
        <taxon>fabids</taxon>
        <taxon>Malpighiales</taxon>
        <taxon>Salicaceae</taxon>
        <taxon>Saliceae</taxon>
        <taxon>Salix</taxon>
    </lineage>
</organism>
<dbReference type="AlphaFoldDB" id="A0A6N2MPV7"/>